<dbReference type="Proteomes" id="UP000236723">
    <property type="component" value="Unassembled WGS sequence"/>
</dbReference>
<dbReference type="RefSeq" id="WP_235017736.1">
    <property type="nucleotide sequence ID" value="NZ_FNVO01000003.1"/>
</dbReference>
<name>A0A1H5XVT2_9ACTN</name>
<feature type="domain" description="Methyltransferase type 11" evidence="1">
    <location>
        <begin position="51"/>
        <end position="145"/>
    </location>
</feature>
<dbReference type="CDD" id="cd02440">
    <property type="entry name" value="AdoMet_MTases"/>
    <property type="match status" value="1"/>
</dbReference>
<gene>
    <name evidence="2" type="ORF">SAMN04489712_103430</name>
</gene>
<dbReference type="SUPFAM" id="SSF53335">
    <property type="entry name" value="S-adenosyl-L-methionine-dependent methyltransferases"/>
    <property type="match status" value="1"/>
</dbReference>
<keyword evidence="2" id="KW-0808">Transferase</keyword>
<proteinExistence type="predicted"/>
<dbReference type="AlphaFoldDB" id="A0A1H5XVT2"/>
<dbReference type="EMBL" id="FNVO01000003">
    <property type="protein sequence ID" value="SEG15772.1"/>
    <property type="molecule type" value="Genomic_DNA"/>
</dbReference>
<keyword evidence="2" id="KW-0489">Methyltransferase</keyword>
<evidence type="ECO:0000313" key="2">
    <source>
        <dbReference type="EMBL" id="SEG15772.1"/>
    </source>
</evidence>
<reference evidence="3" key="1">
    <citation type="submission" date="2016-10" db="EMBL/GenBank/DDBJ databases">
        <authorList>
            <person name="Varghese N."/>
            <person name="Submissions S."/>
        </authorList>
    </citation>
    <scope>NUCLEOTIDE SEQUENCE [LARGE SCALE GENOMIC DNA]</scope>
    <source>
        <strain evidence="3">DSM 43163</strain>
    </source>
</reference>
<keyword evidence="3" id="KW-1185">Reference proteome</keyword>
<organism evidence="2 3">
    <name type="scientific">Thermomonospora echinospora</name>
    <dbReference type="NCBI Taxonomy" id="1992"/>
    <lineage>
        <taxon>Bacteria</taxon>
        <taxon>Bacillati</taxon>
        <taxon>Actinomycetota</taxon>
        <taxon>Actinomycetes</taxon>
        <taxon>Streptosporangiales</taxon>
        <taxon>Thermomonosporaceae</taxon>
        <taxon>Thermomonospora</taxon>
    </lineage>
</organism>
<evidence type="ECO:0000313" key="3">
    <source>
        <dbReference type="Proteomes" id="UP000236723"/>
    </source>
</evidence>
<accession>A0A1H5XVT2</accession>
<protein>
    <submittedName>
        <fullName evidence="2">Ubiquinone/menaquinone biosynthesis C-methylase UbiE</fullName>
    </submittedName>
</protein>
<dbReference type="PANTHER" id="PTHR43591:SF24">
    <property type="entry name" value="2-METHOXY-6-POLYPRENYL-1,4-BENZOQUINOL METHYLASE, MITOCHONDRIAL"/>
    <property type="match status" value="1"/>
</dbReference>
<keyword evidence="2" id="KW-0830">Ubiquinone</keyword>
<sequence>MTSAPVDFESIKKTQRAGWETGDYPRVGNTLQIIAELLVEAADVRAGQRVLDVACGQGNAALAAARRFAEATGADYAVNLLEQGRERAAVEHLPVTFVEGDAEQLPFPDGSFDLTVSTVGVMFAPDHQRAADELVRVTAPGGRIALASWTPTGMIGHLFKTVGRWAPPPAGVRPPVLWGTPEHLSALFGERVEWIALNKREYVFRYHSPQHFSEWFRRFYGPITRLSGTLSEEDLERFSEDLAEVARQFNRTDDGTVAGAAEYLEAVGVRRG</sequence>
<dbReference type="GO" id="GO:0032259">
    <property type="term" value="P:methylation"/>
    <property type="evidence" value="ECO:0007669"/>
    <property type="project" value="UniProtKB-KW"/>
</dbReference>
<dbReference type="InterPro" id="IPR013216">
    <property type="entry name" value="Methyltransf_11"/>
</dbReference>
<dbReference type="Pfam" id="PF08241">
    <property type="entry name" value="Methyltransf_11"/>
    <property type="match status" value="1"/>
</dbReference>
<dbReference type="Gene3D" id="3.40.50.150">
    <property type="entry name" value="Vaccinia Virus protein VP39"/>
    <property type="match status" value="1"/>
</dbReference>
<dbReference type="PANTHER" id="PTHR43591">
    <property type="entry name" value="METHYLTRANSFERASE"/>
    <property type="match status" value="1"/>
</dbReference>
<evidence type="ECO:0000259" key="1">
    <source>
        <dbReference type="Pfam" id="PF08241"/>
    </source>
</evidence>
<dbReference type="InterPro" id="IPR029063">
    <property type="entry name" value="SAM-dependent_MTases_sf"/>
</dbReference>
<dbReference type="GO" id="GO:0008757">
    <property type="term" value="F:S-adenosylmethionine-dependent methyltransferase activity"/>
    <property type="evidence" value="ECO:0007669"/>
    <property type="project" value="InterPro"/>
</dbReference>